<comment type="similarity">
    <text evidence="5">Belongs to the complex I subunit 2 family.</text>
</comment>
<keyword evidence="9" id="KW-1185">Reference proteome</keyword>
<evidence type="ECO:0000313" key="8">
    <source>
        <dbReference type="EMBL" id="GAA0922182.1"/>
    </source>
</evidence>
<accession>A0ABP3ZHC6</accession>
<keyword evidence="5" id="KW-1003">Cell membrane</keyword>
<gene>
    <name evidence="5" type="primary">nuoN</name>
    <name evidence="8" type="ORF">GCM10009559_05440</name>
</gene>
<name>A0ABP3ZHC6_9PSEU</name>
<dbReference type="EMBL" id="BAAAHP010000014">
    <property type="protein sequence ID" value="GAA0922182.1"/>
    <property type="molecule type" value="Genomic_DNA"/>
</dbReference>
<evidence type="ECO:0000256" key="3">
    <source>
        <dbReference type="ARBA" id="ARBA00022989"/>
    </source>
</evidence>
<evidence type="ECO:0000256" key="4">
    <source>
        <dbReference type="ARBA" id="ARBA00023136"/>
    </source>
</evidence>
<feature type="transmembrane region" description="Helical" evidence="5">
    <location>
        <begin position="167"/>
        <end position="188"/>
    </location>
</feature>
<keyword evidence="3 5" id="KW-1133">Transmembrane helix</keyword>
<comment type="subcellular location">
    <subcellularLocation>
        <location evidence="5">Cell membrane</location>
        <topology evidence="5">Multi-pass membrane protein</topology>
    </subcellularLocation>
    <subcellularLocation>
        <location evidence="1">Endomembrane system</location>
        <topology evidence="1">Multi-pass membrane protein</topology>
    </subcellularLocation>
    <subcellularLocation>
        <location evidence="6">Membrane</location>
        <topology evidence="6">Multi-pass membrane protein</topology>
    </subcellularLocation>
</comment>
<keyword evidence="5" id="KW-0874">Quinone</keyword>
<dbReference type="RefSeq" id="WP_343938490.1">
    <property type="nucleotide sequence ID" value="NZ_BAAAHP010000014.1"/>
</dbReference>
<feature type="transmembrane region" description="Helical" evidence="5">
    <location>
        <begin position="372"/>
        <end position="394"/>
    </location>
</feature>
<feature type="transmembrane region" description="Helical" evidence="5">
    <location>
        <begin position="462"/>
        <end position="485"/>
    </location>
</feature>
<comment type="caution">
    <text evidence="8">The sequence shown here is derived from an EMBL/GenBank/DDBJ whole genome shotgun (WGS) entry which is preliminary data.</text>
</comment>
<keyword evidence="4 5" id="KW-0472">Membrane</keyword>
<keyword evidence="2 5" id="KW-0812">Transmembrane</keyword>
<feature type="transmembrane region" description="Helical" evidence="5">
    <location>
        <begin position="243"/>
        <end position="263"/>
    </location>
</feature>
<reference evidence="9" key="1">
    <citation type="journal article" date="2019" name="Int. J. Syst. Evol. Microbiol.">
        <title>The Global Catalogue of Microorganisms (GCM) 10K type strain sequencing project: providing services to taxonomists for standard genome sequencing and annotation.</title>
        <authorList>
            <consortium name="The Broad Institute Genomics Platform"/>
            <consortium name="The Broad Institute Genome Sequencing Center for Infectious Disease"/>
            <person name="Wu L."/>
            <person name="Ma J."/>
        </authorList>
    </citation>
    <scope>NUCLEOTIDE SEQUENCE [LARGE SCALE GENOMIC DNA]</scope>
    <source>
        <strain evidence="9">JCM 11117</strain>
    </source>
</reference>
<evidence type="ECO:0000313" key="9">
    <source>
        <dbReference type="Proteomes" id="UP001499967"/>
    </source>
</evidence>
<evidence type="ECO:0000256" key="1">
    <source>
        <dbReference type="ARBA" id="ARBA00004127"/>
    </source>
</evidence>
<feature type="transmembrane region" description="Helical" evidence="5">
    <location>
        <begin position="331"/>
        <end position="351"/>
    </location>
</feature>
<feature type="domain" description="NADH:quinone oxidoreductase/Mrp antiporter transmembrane" evidence="7">
    <location>
        <begin position="131"/>
        <end position="419"/>
    </location>
</feature>
<evidence type="ECO:0000256" key="2">
    <source>
        <dbReference type="ARBA" id="ARBA00022692"/>
    </source>
</evidence>
<sequence length="491" mass="50296">MTPIAMTPMTMNENPAALVPELLLLGSSVFGLLLGAWLPRERQRLVRLLAAGAALAGLVATAVAATRPDEIVFGTSYAVDTPTHATRAIVLIALLGALALSVDGTAGHRRETEFVVLLQLGALGTMVLGGANDLLLLAAAFLLASIPFYALAGWDKRALSTEAAMKYYLSGAFLGVVMLAGVAVLYGVGRSTAYEPLRDGLAAAPVAAVGVGLIAVLAGVLFKIGAVPAHFWVPDVADGTPPAVAAIVTTIPKIGGLVAAYRLLLVAVPAETLDWPLLVAVLAAASMTLGNLAAFFQTTVQRLLAYSTISQVGYLLMVVAVAGRAELAQPALLFYLAGYAITNLGAFAVVAELPRARTLDDYLGMARRYPALAVALAVSLLGLIGTPPTAVFLGKLTVFTAAIDGGFAWLAVLAIVNTVASVFYYLRWIAPTFRLPAGDDDVADAALTPVAVLTRAGTWSAATAYACAAGAVALGVVGGLLLPLLTAAPAG</sequence>
<dbReference type="PANTHER" id="PTHR22773">
    <property type="entry name" value="NADH DEHYDROGENASE"/>
    <property type="match status" value="1"/>
</dbReference>
<keyword evidence="5" id="KW-1278">Translocase</keyword>
<comment type="subunit">
    <text evidence="5">NDH-1 is composed of 14 different subunits. Subunits NuoA, H, J, K, L, M, N constitute the membrane sector of the complex.</text>
</comment>
<dbReference type="InterPro" id="IPR010096">
    <property type="entry name" value="NADH-Q_OxRdtase_suN/2"/>
</dbReference>
<feature type="transmembrane region" description="Helical" evidence="5">
    <location>
        <begin position="275"/>
        <end position="296"/>
    </location>
</feature>
<feature type="transmembrane region" description="Helical" evidence="5">
    <location>
        <begin position="137"/>
        <end position="155"/>
    </location>
</feature>
<dbReference type="EC" id="7.1.1.-" evidence="5"/>
<evidence type="ECO:0000259" key="7">
    <source>
        <dbReference type="Pfam" id="PF00361"/>
    </source>
</evidence>
<evidence type="ECO:0000256" key="5">
    <source>
        <dbReference type="HAMAP-Rule" id="MF_00445"/>
    </source>
</evidence>
<feature type="transmembrane region" description="Helical" evidence="5">
    <location>
        <begin position="85"/>
        <end position="102"/>
    </location>
</feature>
<dbReference type="HAMAP" id="MF_00445">
    <property type="entry name" value="NDH1_NuoN_1"/>
    <property type="match status" value="1"/>
</dbReference>
<dbReference type="Proteomes" id="UP001499967">
    <property type="component" value="Unassembled WGS sequence"/>
</dbReference>
<organism evidence="8 9">
    <name type="scientific">Pseudonocardia zijingensis</name>
    <dbReference type="NCBI Taxonomy" id="153376"/>
    <lineage>
        <taxon>Bacteria</taxon>
        <taxon>Bacillati</taxon>
        <taxon>Actinomycetota</taxon>
        <taxon>Actinomycetes</taxon>
        <taxon>Pseudonocardiales</taxon>
        <taxon>Pseudonocardiaceae</taxon>
        <taxon>Pseudonocardia</taxon>
    </lineage>
</organism>
<evidence type="ECO:0000256" key="6">
    <source>
        <dbReference type="RuleBase" id="RU000320"/>
    </source>
</evidence>
<feature type="transmembrane region" description="Helical" evidence="5">
    <location>
        <begin position="45"/>
        <end position="65"/>
    </location>
</feature>
<proteinExistence type="inferred from homology"/>
<dbReference type="Pfam" id="PF00361">
    <property type="entry name" value="Proton_antipo_M"/>
    <property type="match status" value="1"/>
</dbReference>
<feature type="transmembrane region" description="Helical" evidence="5">
    <location>
        <begin position="303"/>
        <end position="325"/>
    </location>
</feature>
<feature type="transmembrane region" description="Helical" evidence="5">
    <location>
        <begin position="200"/>
        <end position="222"/>
    </location>
</feature>
<feature type="transmembrane region" description="Helical" evidence="5">
    <location>
        <begin position="406"/>
        <end position="426"/>
    </location>
</feature>
<keyword evidence="5" id="KW-0813">Transport</keyword>
<protein>
    <recommendedName>
        <fullName evidence="5">NADH-quinone oxidoreductase subunit N</fullName>
        <ecNumber evidence="5">7.1.1.-</ecNumber>
    </recommendedName>
    <alternativeName>
        <fullName evidence="5">NADH dehydrogenase I subunit N</fullName>
    </alternativeName>
    <alternativeName>
        <fullName evidence="5">NDH-1 subunit N</fullName>
    </alternativeName>
</protein>
<feature type="transmembrane region" description="Helical" evidence="5">
    <location>
        <begin position="16"/>
        <end position="38"/>
    </location>
</feature>
<feature type="transmembrane region" description="Helical" evidence="5">
    <location>
        <begin position="114"/>
        <end position="131"/>
    </location>
</feature>
<dbReference type="InterPro" id="IPR001750">
    <property type="entry name" value="ND/Mrp_TM"/>
</dbReference>
<comment type="function">
    <text evidence="5">NDH-1 shuttles electrons from NADH, via FMN and iron-sulfur (Fe-S) centers, to quinones in the respiratory chain. The immediate electron acceptor for the enzyme in this species is believed to be a menaquinone. Couples the redox reaction to proton translocation (for every two electrons transferred, four hydrogen ions are translocated across the cytoplasmic membrane), and thus conserves the redox energy in a proton gradient.</text>
</comment>
<comment type="catalytic activity">
    <reaction evidence="5">
        <text>a quinone + NADH + 5 H(+)(in) = a quinol + NAD(+) + 4 H(+)(out)</text>
        <dbReference type="Rhea" id="RHEA:57888"/>
        <dbReference type="ChEBI" id="CHEBI:15378"/>
        <dbReference type="ChEBI" id="CHEBI:24646"/>
        <dbReference type="ChEBI" id="CHEBI:57540"/>
        <dbReference type="ChEBI" id="CHEBI:57945"/>
        <dbReference type="ChEBI" id="CHEBI:132124"/>
    </reaction>
</comment>
<keyword evidence="5" id="KW-0520">NAD</keyword>